<proteinExistence type="predicted"/>
<dbReference type="PANTHER" id="PTHR46844">
    <property type="entry name" value="SLR5058 PROTEIN"/>
    <property type="match status" value="1"/>
</dbReference>
<evidence type="ECO:0000313" key="3">
    <source>
        <dbReference type="Proteomes" id="UP001465153"/>
    </source>
</evidence>
<keyword evidence="3" id="KW-1185">Reference proteome</keyword>
<name>A0ABQ0ACX3_9GAMM</name>
<reference evidence="2 3" key="1">
    <citation type="submission" date="2024-04" db="EMBL/GenBank/DDBJ databases">
        <title>Draft genome sequence of Sessilibacter corallicola NBRC 116591.</title>
        <authorList>
            <person name="Miyakawa T."/>
            <person name="Kusuya Y."/>
            <person name="Miura T."/>
        </authorList>
    </citation>
    <scope>NUCLEOTIDE SEQUENCE [LARGE SCALE GENOMIC DNA]</scope>
    <source>
        <strain evidence="2 3">KU-00831-HH</strain>
    </source>
</reference>
<evidence type="ECO:0000259" key="1">
    <source>
        <dbReference type="Pfam" id="PF05729"/>
    </source>
</evidence>
<accession>A0ABQ0ACX3</accession>
<dbReference type="RefSeq" id="WP_353303930.1">
    <property type="nucleotide sequence ID" value="NZ_BAABWN010000011.1"/>
</dbReference>
<dbReference type="InterPro" id="IPR027417">
    <property type="entry name" value="P-loop_NTPase"/>
</dbReference>
<dbReference type="Proteomes" id="UP001465153">
    <property type="component" value="Unassembled WGS sequence"/>
</dbReference>
<dbReference type="Pfam" id="PF05729">
    <property type="entry name" value="NACHT"/>
    <property type="match status" value="1"/>
</dbReference>
<comment type="caution">
    <text evidence="2">The sequence shown here is derived from an EMBL/GenBank/DDBJ whole genome shotgun (WGS) entry which is preliminary data.</text>
</comment>
<dbReference type="InterPro" id="IPR007111">
    <property type="entry name" value="NACHT_NTPase"/>
</dbReference>
<dbReference type="Gene3D" id="3.40.50.300">
    <property type="entry name" value="P-loop containing nucleotide triphosphate hydrolases"/>
    <property type="match status" value="1"/>
</dbReference>
<protein>
    <recommendedName>
        <fullName evidence="1">NACHT domain-containing protein</fullName>
    </recommendedName>
</protein>
<feature type="domain" description="NACHT" evidence="1">
    <location>
        <begin position="164"/>
        <end position="324"/>
    </location>
</feature>
<gene>
    <name evidence="2" type="ORF">NBRC116591_32080</name>
</gene>
<evidence type="ECO:0000313" key="2">
    <source>
        <dbReference type="EMBL" id="GAA6169397.1"/>
    </source>
</evidence>
<dbReference type="SUPFAM" id="SSF52540">
    <property type="entry name" value="P-loop containing nucleoside triphosphate hydrolases"/>
    <property type="match status" value="2"/>
</dbReference>
<organism evidence="2 3">
    <name type="scientific">Sessilibacter corallicola</name>
    <dbReference type="NCBI Taxonomy" id="2904075"/>
    <lineage>
        <taxon>Bacteria</taxon>
        <taxon>Pseudomonadati</taxon>
        <taxon>Pseudomonadota</taxon>
        <taxon>Gammaproteobacteria</taxon>
        <taxon>Cellvibrionales</taxon>
        <taxon>Cellvibrionaceae</taxon>
        <taxon>Sessilibacter</taxon>
    </lineage>
</organism>
<dbReference type="PANTHER" id="PTHR46844:SF1">
    <property type="entry name" value="SLR5058 PROTEIN"/>
    <property type="match status" value="1"/>
</dbReference>
<dbReference type="EMBL" id="BAABWN010000011">
    <property type="protein sequence ID" value="GAA6169397.1"/>
    <property type="molecule type" value="Genomic_DNA"/>
</dbReference>
<sequence>MTKLIETTTNTLAKTASADIYAFVKEWFKKIDPRGEKSKAYIQGIHRTCNEVQIMGMARPRKISTIYISLRAYPELRKYINKGPKKDDLMDLETIVDIDGGKEVFDIESAIKSLGYSSILSSGFDNFSDVNALDTFASAEKEELTEKNIQGVNVFTYVNANEKVVVLGQPGSGKTTFLKSLALLYGGLLKLEVDFIFEPKMPIYIRLRDYSGFENPNSDLDWFMKVAIDSVASISSEEIGDWIKNQIGLGNCIFLVDGLDELPKEKLKSTVLSYRKFVTAFSGNKYITTCRTASYDFGLEGFRFCEVDDFTGSEIDAFVNQWFEGDERSKQIKKDMQCSRHSEDLMKTPLLATLVCIMYEKNRTLPNNRSELYESCIDALIHMWDTHRLIERSGKIKDISAKQAKYLLAEISRSGFEQNKILIEKNSLLRYIKDEIEKLGLKITAEDMLYDYERNMGIIIERTPDVFCFSHLTIQEYFAAISYSESRQEVKLAELAFSDPRYKEVFLLCLERMYVSDEPIIKLCGMIKNTYISQGESSSYLLALLSEISNSQANYTKKTKILVRLISGDLMAADIY</sequence>